<dbReference type="EMBL" id="FNYT01000003">
    <property type="protein sequence ID" value="SEI75228.1"/>
    <property type="molecule type" value="Genomic_DNA"/>
</dbReference>
<dbReference type="GO" id="GO:0033528">
    <property type="term" value="P:S-methylmethionine cycle"/>
    <property type="evidence" value="ECO:0007669"/>
    <property type="project" value="TreeGrafter"/>
</dbReference>
<dbReference type="Gene3D" id="3.20.20.330">
    <property type="entry name" value="Homocysteine-binding-like domain"/>
    <property type="match status" value="1"/>
</dbReference>
<evidence type="ECO:0000313" key="10">
    <source>
        <dbReference type="EMBL" id="SEI75228.1"/>
    </source>
</evidence>
<feature type="binding site" evidence="6 7">
    <location>
        <position position="221"/>
    </location>
    <ligand>
        <name>Zn(2+)</name>
        <dbReference type="ChEBI" id="CHEBI:29105"/>
    </ligand>
</feature>
<dbReference type="PIRSF" id="PIRSF037505">
    <property type="entry name" value="Betaine_HMT"/>
    <property type="match status" value="1"/>
</dbReference>
<dbReference type="GO" id="GO:0008898">
    <property type="term" value="F:S-adenosylmethionine-homocysteine S-methyltransferase activity"/>
    <property type="evidence" value="ECO:0007669"/>
    <property type="project" value="TreeGrafter"/>
</dbReference>
<dbReference type="EMBL" id="FJNB01000005">
    <property type="protein sequence ID" value="CZQ91478.1"/>
    <property type="molecule type" value="Genomic_DNA"/>
</dbReference>
<evidence type="ECO:0000259" key="8">
    <source>
        <dbReference type="PROSITE" id="PS50970"/>
    </source>
</evidence>
<dbReference type="Proteomes" id="UP000076878">
    <property type="component" value="Unassembled WGS sequence"/>
</dbReference>
<evidence type="ECO:0000256" key="1">
    <source>
        <dbReference type="ARBA" id="ARBA00022603"/>
    </source>
</evidence>
<dbReference type="AlphaFoldDB" id="A0A143YJJ2"/>
<dbReference type="PROSITE" id="PS50970">
    <property type="entry name" value="HCY"/>
    <property type="match status" value="1"/>
</dbReference>
<protein>
    <recommendedName>
        <fullName evidence="5">S-methylmethionine:homocysteine methyltransferase</fullName>
    </recommendedName>
</protein>
<dbReference type="InterPro" id="IPR051486">
    <property type="entry name" value="Hcy_S-methyltransferase"/>
</dbReference>
<dbReference type="InterPro" id="IPR017226">
    <property type="entry name" value="BHMT-like"/>
</dbReference>
<name>A0A143YJJ2_9LACT</name>
<evidence type="ECO:0000256" key="6">
    <source>
        <dbReference type="PIRSR" id="PIRSR037505-2"/>
    </source>
</evidence>
<keyword evidence="4 6" id="KW-0862">Zinc</keyword>
<dbReference type="Proteomes" id="UP000199280">
    <property type="component" value="Unassembled WGS sequence"/>
</dbReference>
<dbReference type="PANTHER" id="PTHR46015:SF1">
    <property type="entry name" value="HOMOCYSTEINE S-METHYLTRANSFERASE-LIKE ISOFORM 1"/>
    <property type="match status" value="1"/>
</dbReference>
<dbReference type="GO" id="GO:0032259">
    <property type="term" value="P:methylation"/>
    <property type="evidence" value="ECO:0007669"/>
    <property type="project" value="UniProtKB-KW"/>
</dbReference>
<dbReference type="InterPro" id="IPR003726">
    <property type="entry name" value="HCY_dom"/>
</dbReference>
<dbReference type="FunFam" id="3.20.20.330:FF:000002">
    <property type="entry name" value="Homocysteine S-methyltransferase"/>
    <property type="match status" value="1"/>
</dbReference>
<feature type="domain" description="Hcy-binding" evidence="8">
    <location>
        <begin position="1"/>
        <end position="302"/>
    </location>
</feature>
<reference evidence="9 11" key="1">
    <citation type="submission" date="2016-02" db="EMBL/GenBank/DDBJ databases">
        <authorList>
            <person name="Wen L."/>
            <person name="He K."/>
            <person name="Yang H."/>
        </authorList>
    </citation>
    <scope>NUCLEOTIDE SEQUENCE [LARGE SCALE GENOMIC DNA]</scope>
    <source>
        <strain evidence="9">Trichococcus_R210</strain>
    </source>
</reference>
<evidence type="ECO:0000313" key="9">
    <source>
        <dbReference type="EMBL" id="CZQ91478.1"/>
    </source>
</evidence>
<accession>A0A143YJJ2</accession>
<dbReference type="GO" id="GO:0009086">
    <property type="term" value="P:methionine biosynthetic process"/>
    <property type="evidence" value="ECO:0007669"/>
    <property type="project" value="InterPro"/>
</dbReference>
<dbReference type="Pfam" id="PF02574">
    <property type="entry name" value="S-methyl_trans"/>
    <property type="match status" value="1"/>
</dbReference>
<keyword evidence="2 7" id="KW-0808">Transferase</keyword>
<proteinExistence type="predicted"/>
<dbReference type="InterPro" id="IPR036589">
    <property type="entry name" value="HCY_dom_sf"/>
</dbReference>
<sequence>MNFKDWQNNQKVILIDGSMSVGLEEQGLDLNDALWTAKALVNEPDKIEKVHQNYYDAGANIAITSSYQATVAGFERLGYTSEASRHLIKRTVRLAKQAKANSQGTQAKWVAASVGPYGAYLADGSEYRGNYGLAQAELVAFHRERLKLLLEAEPDLLAIETIPDLTEIQALIELLAQHPEAVAWLTVTLKDAHHLCDGTDLRAFQQLVESSDQIIAYGVNCVQPDLVQPALDYLEEAATKPLVAYPNSGAVYDPTTKVWTHSHAVDDVFTRQALQWHEAGCKWIGGCCCTSAKEISLLKETFAAVL</sequence>
<evidence type="ECO:0000256" key="7">
    <source>
        <dbReference type="PROSITE-ProRule" id="PRU00333"/>
    </source>
</evidence>
<dbReference type="NCBIfam" id="NF007020">
    <property type="entry name" value="PRK09485.1"/>
    <property type="match status" value="1"/>
</dbReference>
<organism evidence="9 11">
    <name type="scientific">Trichococcus ilyis</name>
    <dbReference type="NCBI Taxonomy" id="640938"/>
    <lineage>
        <taxon>Bacteria</taxon>
        <taxon>Bacillati</taxon>
        <taxon>Bacillota</taxon>
        <taxon>Bacilli</taxon>
        <taxon>Lactobacillales</taxon>
        <taxon>Carnobacteriaceae</taxon>
        <taxon>Trichococcus</taxon>
    </lineage>
</organism>
<evidence type="ECO:0000256" key="4">
    <source>
        <dbReference type="ARBA" id="ARBA00022833"/>
    </source>
</evidence>
<comment type="cofactor">
    <cofactor evidence="6">
        <name>Zn(2+)</name>
        <dbReference type="ChEBI" id="CHEBI:29105"/>
    </cofactor>
    <text evidence="6">Binds 1 zinc ion per subunit.</text>
</comment>
<evidence type="ECO:0000313" key="12">
    <source>
        <dbReference type="Proteomes" id="UP000199280"/>
    </source>
</evidence>
<evidence type="ECO:0000256" key="3">
    <source>
        <dbReference type="ARBA" id="ARBA00022723"/>
    </source>
</evidence>
<dbReference type="SUPFAM" id="SSF82282">
    <property type="entry name" value="Homocysteine S-methyltransferase"/>
    <property type="match status" value="1"/>
</dbReference>
<evidence type="ECO:0000256" key="2">
    <source>
        <dbReference type="ARBA" id="ARBA00022679"/>
    </source>
</evidence>
<evidence type="ECO:0000256" key="5">
    <source>
        <dbReference type="ARBA" id="ARBA00076752"/>
    </source>
</evidence>
<reference evidence="10 12" key="2">
    <citation type="submission" date="2016-10" db="EMBL/GenBank/DDBJ databases">
        <authorList>
            <person name="Varghese N."/>
            <person name="Submissions S."/>
        </authorList>
    </citation>
    <scope>NUCLEOTIDE SEQUENCE [LARGE SCALE GENOMIC DNA]</scope>
    <source>
        <strain evidence="10 12">DSM 22150</strain>
    </source>
</reference>
<dbReference type="RefSeq" id="WP_068622098.1">
    <property type="nucleotide sequence ID" value="NZ_FJNB01000005.1"/>
</dbReference>
<gene>
    <name evidence="10" type="ORF">SAMN05216375_10397</name>
    <name evidence="9" type="ORF">TR210_966</name>
</gene>
<dbReference type="STRING" id="640938.TR210_966"/>
<keyword evidence="12" id="KW-1185">Reference proteome</keyword>
<keyword evidence="1 7" id="KW-0489">Methyltransferase</keyword>
<dbReference type="OrthoDB" id="9803687at2"/>
<dbReference type="PANTHER" id="PTHR46015">
    <property type="entry name" value="ZGC:172121"/>
    <property type="match status" value="1"/>
</dbReference>
<dbReference type="GO" id="GO:0008270">
    <property type="term" value="F:zinc ion binding"/>
    <property type="evidence" value="ECO:0007669"/>
    <property type="project" value="InterPro"/>
</dbReference>
<evidence type="ECO:0000313" key="11">
    <source>
        <dbReference type="Proteomes" id="UP000076878"/>
    </source>
</evidence>
<keyword evidence="3 6" id="KW-0479">Metal-binding</keyword>
<feature type="binding site" evidence="7">
    <location>
        <position position="288"/>
    </location>
    <ligand>
        <name>Zn(2+)</name>
        <dbReference type="ChEBI" id="CHEBI:29105"/>
    </ligand>
</feature>
<feature type="binding site" evidence="7">
    <location>
        <position position="287"/>
    </location>
    <ligand>
        <name>Zn(2+)</name>
        <dbReference type="ChEBI" id="CHEBI:29105"/>
    </ligand>
</feature>